<organism evidence="3 4">
    <name type="scientific">Belliella aquatica</name>
    <dbReference type="NCBI Taxonomy" id="1323734"/>
    <lineage>
        <taxon>Bacteria</taxon>
        <taxon>Pseudomonadati</taxon>
        <taxon>Bacteroidota</taxon>
        <taxon>Cytophagia</taxon>
        <taxon>Cytophagales</taxon>
        <taxon>Cyclobacteriaceae</taxon>
        <taxon>Belliella</taxon>
    </lineage>
</organism>
<reference evidence="4" key="1">
    <citation type="journal article" date="2019" name="Int. J. Syst. Evol. Microbiol.">
        <title>The Global Catalogue of Microorganisms (GCM) 10K type strain sequencing project: providing services to taxonomists for standard genome sequencing and annotation.</title>
        <authorList>
            <consortium name="The Broad Institute Genomics Platform"/>
            <consortium name="The Broad Institute Genome Sequencing Center for Infectious Disease"/>
            <person name="Wu L."/>
            <person name="Ma J."/>
        </authorList>
    </citation>
    <scope>NUCLEOTIDE SEQUENCE [LARGE SCALE GENOMIC DNA]</scope>
    <source>
        <strain evidence="4">CGMCC 1.12479</strain>
    </source>
</reference>
<keyword evidence="4" id="KW-1185">Reference proteome</keyword>
<comment type="similarity">
    <text evidence="1">Belongs to the DinB family.</text>
</comment>
<keyword evidence="2" id="KW-0479">Metal-binding</keyword>
<dbReference type="Pfam" id="PF05163">
    <property type="entry name" value="DinB"/>
    <property type="match status" value="1"/>
</dbReference>
<comment type="caution">
    <text evidence="3">The sequence shown here is derived from an EMBL/GenBank/DDBJ whole genome shotgun (WGS) entry which is preliminary data.</text>
</comment>
<protein>
    <recommendedName>
        <fullName evidence="5">Damage-inducible protein DinB</fullName>
    </recommendedName>
</protein>
<evidence type="ECO:0000313" key="4">
    <source>
        <dbReference type="Proteomes" id="UP000635885"/>
    </source>
</evidence>
<dbReference type="EMBL" id="BMFD01000001">
    <property type="protein sequence ID" value="GGC27481.1"/>
    <property type="molecule type" value="Genomic_DNA"/>
</dbReference>
<dbReference type="Proteomes" id="UP000635885">
    <property type="component" value="Unassembled WGS sequence"/>
</dbReference>
<evidence type="ECO:0000256" key="1">
    <source>
        <dbReference type="ARBA" id="ARBA00008635"/>
    </source>
</evidence>
<proteinExistence type="inferred from homology"/>
<dbReference type="Gene3D" id="1.20.120.450">
    <property type="entry name" value="dinb family like domain"/>
    <property type="match status" value="1"/>
</dbReference>
<dbReference type="SUPFAM" id="SSF109854">
    <property type="entry name" value="DinB/YfiT-like putative metalloenzymes"/>
    <property type="match status" value="1"/>
</dbReference>
<evidence type="ECO:0008006" key="5">
    <source>
        <dbReference type="Google" id="ProtNLM"/>
    </source>
</evidence>
<dbReference type="InterPro" id="IPR034660">
    <property type="entry name" value="DinB/YfiT-like"/>
</dbReference>
<evidence type="ECO:0000313" key="3">
    <source>
        <dbReference type="EMBL" id="GGC27481.1"/>
    </source>
</evidence>
<dbReference type="PANTHER" id="PTHR37302">
    <property type="entry name" value="SLR1116 PROTEIN"/>
    <property type="match status" value="1"/>
</dbReference>
<gene>
    <name evidence="3" type="ORF">GCM10010993_03180</name>
</gene>
<dbReference type="RefSeq" id="WP_194383014.1">
    <property type="nucleotide sequence ID" value="NZ_BMFD01000001.1"/>
</dbReference>
<accession>A0ABQ1LQN7</accession>
<sequence>MIDSANPDQKNMIPFFTDIFTYHHYINQNLCKQLIEHQETLSERTIPLFSHIINAQQIWITRIIKGAQSLAVFQVHTLEECQRLDDENYHQTLQILNELKLDNEILYRNSQGEEYRNSIQEILFHIANHHTHHRGQIISDLRQSNIDPIKTDYIFYKRL</sequence>
<evidence type="ECO:0000256" key="2">
    <source>
        <dbReference type="ARBA" id="ARBA00022723"/>
    </source>
</evidence>
<name>A0ABQ1LQN7_9BACT</name>
<dbReference type="InterPro" id="IPR007837">
    <property type="entry name" value="DinB"/>
</dbReference>
<dbReference type="PANTHER" id="PTHR37302:SF3">
    <property type="entry name" value="DAMAGE-INDUCIBLE PROTEIN DINB"/>
    <property type="match status" value="1"/>
</dbReference>